<evidence type="ECO:0000256" key="6">
    <source>
        <dbReference type="HAMAP-Rule" id="MF_01974"/>
    </source>
</evidence>
<dbReference type="EMBL" id="KT007016">
    <property type="protein sequence ID" value="AKQ03566.1"/>
    <property type="molecule type" value="Genomic_DNA"/>
</dbReference>
<evidence type="ECO:0000256" key="1">
    <source>
        <dbReference type="ARBA" id="ARBA00002521"/>
    </source>
</evidence>
<comment type="similarity">
    <text evidence="6">Belongs to the peptidase M24A family. Methionine aminopeptidase type 1 subfamily.</text>
</comment>
<dbReference type="NCBIfam" id="TIGR00500">
    <property type="entry name" value="met_pdase_I"/>
    <property type="match status" value="1"/>
</dbReference>
<keyword evidence="4 6" id="KW-0479">Metal-binding</keyword>
<dbReference type="InterPro" id="IPR002467">
    <property type="entry name" value="Pept_M24A_MAP1"/>
</dbReference>
<dbReference type="InterPro" id="IPR001714">
    <property type="entry name" value="Pept_M24_MAP"/>
</dbReference>
<dbReference type="PROSITE" id="PS00680">
    <property type="entry name" value="MAP_1"/>
    <property type="match status" value="1"/>
</dbReference>
<evidence type="ECO:0000313" key="9">
    <source>
        <dbReference type="EMBL" id="AKQ03566.1"/>
    </source>
</evidence>
<feature type="binding site" evidence="6">
    <location>
        <position position="113"/>
    </location>
    <ligand>
        <name>a divalent metal cation</name>
        <dbReference type="ChEBI" id="CHEBI:60240"/>
        <label>2</label>
        <note>catalytic</note>
    </ligand>
</feature>
<dbReference type="GO" id="GO:0004239">
    <property type="term" value="F:initiator methionyl aminopeptidase activity"/>
    <property type="evidence" value="ECO:0007669"/>
    <property type="project" value="UniProtKB-UniRule"/>
</dbReference>
<keyword evidence="2 6" id="KW-0031">Aminopeptidase</keyword>
<protein>
    <recommendedName>
        <fullName evidence="6 7">Methionine aminopeptidase</fullName>
        <shortName evidence="6">MAP</shortName>
        <shortName evidence="6">MetAP</shortName>
        <ecNumber evidence="6 7">3.4.11.18</ecNumber>
    </recommendedName>
    <alternativeName>
        <fullName evidence="6">Peptidase M</fullName>
    </alternativeName>
</protein>
<dbReference type="PRINTS" id="PR00599">
    <property type="entry name" value="MAPEPTIDASE"/>
</dbReference>
<dbReference type="Pfam" id="PF00557">
    <property type="entry name" value="Peptidase_M24"/>
    <property type="match status" value="1"/>
</dbReference>
<feature type="binding site" evidence="6">
    <location>
        <position position="113"/>
    </location>
    <ligand>
        <name>a divalent metal cation</name>
        <dbReference type="ChEBI" id="CHEBI:60240"/>
        <label>1</label>
    </ligand>
</feature>
<name>A0A0H4T723_9CHLR</name>
<dbReference type="EC" id="3.4.11.18" evidence="6 7"/>
<comment type="catalytic activity">
    <reaction evidence="6 7">
        <text>Release of N-terminal amino acids, preferentially methionine, from peptides and arylamides.</text>
        <dbReference type="EC" id="3.4.11.18"/>
    </reaction>
</comment>
<dbReference type="GO" id="GO:0070006">
    <property type="term" value="F:metalloaminopeptidase activity"/>
    <property type="evidence" value="ECO:0007669"/>
    <property type="project" value="UniProtKB-UniRule"/>
</dbReference>
<feature type="binding site" evidence="6">
    <location>
        <position position="183"/>
    </location>
    <ligand>
        <name>substrate</name>
    </ligand>
</feature>
<evidence type="ECO:0000259" key="8">
    <source>
        <dbReference type="Pfam" id="PF00557"/>
    </source>
</evidence>
<feature type="domain" description="Peptidase M24" evidence="8">
    <location>
        <begin position="17"/>
        <end position="247"/>
    </location>
</feature>
<dbReference type="SUPFAM" id="SSF55920">
    <property type="entry name" value="Creatinase/aminopeptidase"/>
    <property type="match status" value="1"/>
</dbReference>
<evidence type="ECO:0000256" key="7">
    <source>
        <dbReference type="RuleBase" id="RU003653"/>
    </source>
</evidence>
<feature type="binding site" evidence="6">
    <location>
        <position position="240"/>
    </location>
    <ligand>
        <name>a divalent metal cation</name>
        <dbReference type="ChEBI" id="CHEBI:60240"/>
        <label>2</label>
        <note>catalytic</note>
    </ligand>
</feature>
<feature type="binding site" evidence="6">
    <location>
        <position position="176"/>
    </location>
    <ligand>
        <name>a divalent metal cation</name>
        <dbReference type="ChEBI" id="CHEBI:60240"/>
        <label>2</label>
        <note>catalytic</note>
    </ligand>
</feature>
<feature type="binding site" evidence="6">
    <location>
        <position position="102"/>
    </location>
    <ligand>
        <name>a divalent metal cation</name>
        <dbReference type="ChEBI" id="CHEBI:60240"/>
        <label>1</label>
    </ligand>
</feature>
<dbReference type="InterPro" id="IPR000994">
    <property type="entry name" value="Pept_M24"/>
</dbReference>
<reference evidence="9" key="1">
    <citation type="journal article" date="2015" name="ISME J.">
        <title>Aquifer environment selects for microbial species cohorts in sediment and groundwater.</title>
        <authorList>
            <person name="Hug L.A."/>
            <person name="Thomas B.C."/>
            <person name="Brown C.T."/>
            <person name="Frischkorn K.R."/>
            <person name="Williams K.H."/>
            <person name="Tringe S.G."/>
            <person name="Banfield J.F."/>
        </authorList>
    </citation>
    <scope>NUCLEOTIDE SEQUENCE</scope>
</reference>
<evidence type="ECO:0000256" key="4">
    <source>
        <dbReference type="ARBA" id="ARBA00022723"/>
    </source>
</evidence>
<dbReference type="AlphaFoldDB" id="A0A0H4T723"/>
<dbReference type="InterPro" id="IPR036005">
    <property type="entry name" value="Creatinase/aminopeptidase-like"/>
</dbReference>
<keyword evidence="3 6" id="KW-0645">Protease</keyword>
<comment type="cofactor">
    <cofactor evidence="6">
        <name>Co(2+)</name>
        <dbReference type="ChEBI" id="CHEBI:48828"/>
    </cofactor>
    <cofactor evidence="6">
        <name>Zn(2+)</name>
        <dbReference type="ChEBI" id="CHEBI:29105"/>
    </cofactor>
    <cofactor evidence="6">
        <name>Mn(2+)</name>
        <dbReference type="ChEBI" id="CHEBI:29035"/>
    </cofactor>
    <cofactor evidence="6">
        <name>Fe(2+)</name>
        <dbReference type="ChEBI" id="CHEBI:29033"/>
    </cofactor>
    <text evidence="6">Binds 2 divalent metal cations per subunit. Has a high-affinity and a low affinity metal-binding site. The true nature of the physiological cofactor is under debate. The enzyme is active with cobalt, zinc, manganese or divalent iron ions. Most likely, methionine aminopeptidases function as mononuclear Fe(2+)-metalloproteases under physiological conditions, and the catalytically relevant metal-binding site has been assigned to the histidine-containing high-affinity site.</text>
</comment>
<proteinExistence type="inferred from homology"/>
<accession>A0A0H4T723</accession>
<evidence type="ECO:0000256" key="2">
    <source>
        <dbReference type="ARBA" id="ARBA00022438"/>
    </source>
</evidence>
<gene>
    <name evidence="6" type="primary">map</name>
</gene>
<feature type="binding site" evidence="6">
    <location>
        <position position="85"/>
    </location>
    <ligand>
        <name>substrate</name>
    </ligand>
</feature>
<dbReference type="PANTHER" id="PTHR43330:SF27">
    <property type="entry name" value="METHIONINE AMINOPEPTIDASE"/>
    <property type="match status" value="1"/>
</dbReference>
<dbReference type="GO" id="GO:0005829">
    <property type="term" value="C:cytosol"/>
    <property type="evidence" value="ECO:0007669"/>
    <property type="project" value="TreeGrafter"/>
</dbReference>
<comment type="function">
    <text evidence="1 6">Removes the N-terminal methionine from nascent proteins. The N-terminal methionine is often cleaved when the second residue in the primary sequence is small and uncharged (Met-Ala-, Cys, Gly, Pro, Ser, Thr, or Val). Requires deformylation of the N(alpha)-formylated initiator methionine before it can be hydrolyzed.</text>
</comment>
<evidence type="ECO:0000256" key="3">
    <source>
        <dbReference type="ARBA" id="ARBA00022670"/>
    </source>
</evidence>
<dbReference type="CDD" id="cd01086">
    <property type="entry name" value="MetAP1"/>
    <property type="match status" value="1"/>
</dbReference>
<sequence>MNWSRGVVLKSDRELAIMRRAGRINALALLAAVEAVRPGATTADLDAAAVEVLRQHKAEPAFLGYPGAYPYPAATTICLNEELVHGIPGPRRLEEGDLVSIDCGATLEGFVGDSAITVGVGKISDEAGRLLEVTLEALMAGIGAMRLGHRTGDVSAAIQRLVETSGFNVVREYTGHGVGRAMHEDPQVPNYGRQGTGMPLRVGMTIALEPMVLAGRPETQVLEDEWTVASLDRRLTAHFEHSVAVTKDGPVVLTALDPVLDAGLGDRYNGYFAGFLQPVKDKGVRSQ</sequence>
<dbReference type="Gene3D" id="3.90.230.10">
    <property type="entry name" value="Creatinase/methionine aminopeptidase superfamily"/>
    <property type="match status" value="1"/>
</dbReference>
<feature type="binding site" evidence="6">
    <location>
        <position position="209"/>
    </location>
    <ligand>
        <name>a divalent metal cation</name>
        <dbReference type="ChEBI" id="CHEBI:60240"/>
        <label>2</label>
        <note>catalytic</note>
    </ligand>
</feature>
<dbReference type="HAMAP" id="MF_01974">
    <property type="entry name" value="MetAP_1"/>
    <property type="match status" value="1"/>
</dbReference>
<organism evidence="9">
    <name type="scientific">uncultured Chloroflexi bacterium Rifle_16ft_4_minimus_38099</name>
    <dbReference type="NCBI Taxonomy" id="1665073"/>
    <lineage>
        <taxon>Bacteria</taxon>
        <taxon>Bacillati</taxon>
        <taxon>Chloroflexota</taxon>
        <taxon>environmental samples</taxon>
    </lineage>
</organism>
<evidence type="ECO:0000256" key="5">
    <source>
        <dbReference type="ARBA" id="ARBA00022801"/>
    </source>
</evidence>
<comment type="subunit">
    <text evidence="6">Monomer.</text>
</comment>
<keyword evidence="5 6" id="KW-0378">Hydrolase</keyword>
<feature type="binding site" evidence="6">
    <location>
        <position position="240"/>
    </location>
    <ligand>
        <name>a divalent metal cation</name>
        <dbReference type="ChEBI" id="CHEBI:60240"/>
        <label>1</label>
    </ligand>
</feature>
<dbReference type="GO" id="GO:0046872">
    <property type="term" value="F:metal ion binding"/>
    <property type="evidence" value="ECO:0007669"/>
    <property type="project" value="UniProtKB-UniRule"/>
</dbReference>
<dbReference type="GO" id="GO:0006508">
    <property type="term" value="P:proteolysis"/>
    <property type="evidence" value="ECO:0007669"/>
    <property type="project" value="UniProtKB-KW"/>
</dbReference>
<dbReference type="PANTHER" id="PTHR43330">
    <property type="entry name" value="METHIONINE AMINOPEPTIDASE"/>
    <property type="match status" value="1"/>
</dbReference>